<evidence type="ECO:0000313" key="1">
    <source>
        <dbReference type="EMBL" id="KNZ42288.1"/>
    </source>
</evidence>
<comment type="caution">
    <text evidence="1">The sequence shown here is derived from an EMBL/GenBank/DDBJ whole genome shotgun (WGS) entry which is preliminary data.</text>
</comment>
<dbReference type="Proteomes" id="UP000036873">
    <property type="component" value="Unassembled WGS sequence"/>
</dbReference>
<dbReference type="EMBL" id="LGYO01000016">
    <property type="protein sequence ID" value="KNZ42288.1"/>
    <property type="molecule type" value="Genomic_DNA"/>
</dbReference>
<protein>
    <submittedName>
        <fullName evidence="1">Uncharacterized protein</fullName>
    </submittedName>
</protein>
<gene>
    <name evidence="1" type="ORF">AKG39_07170</name>
</gene>
<dbReference type="AlphaFoldDB" id="A0A0L6U1A9"/>
<accession>A0A0L6U1A9</accession>
<keyword evidence="2" id="KW-1185">Reference proteome</keyword>
<sequence>MYQNTFETLAVETTLFSRQTIENLTWKEIGCFFIRNYMEQLGKTPNAVIGHIKGLIELEDENFIKLSSVRADRPVNAEIPKTHGNSREGRLTFNGIISNISKDTNIQCFHMALERTCSVYGLTTDYKEAIPGDEETTNSNPEPCPVCHEHHPHDETCGHHH</sequence>
<organism evidence="1 2">
    <name type="scientific">Acetobacterium bakii</name>
    <dbReference type="NCBI Taxonomy" id="52689"/>
    <lineage>
        <taxon>Bacteria</taxon>
        <taxon>Bacillati</taxon>
        <taxon>Bacillota</taxon>
        <taxon>Clostridia</taxon>
        <taxon>Eubacteriales</taxon>
        <taxon>Eubacteriaceae</taxon>
        <taxon>Acetobacterium</taxon>
    </lineage>
</organism>
<reference evidence="2" key="1">
    <citation type="submission" date="2015-07" db="EMBL/GenBank/DDBJ databases">
        <title>Draft genome sequence of Acetobacterium bakii DSM 8293, a potential psychrophilic chemical producer through syngas fermentation.</title>
        <authorList>
            <person name="Song Y."/>
            <person name="Hwang S."/>
            <person name="Cho B.-K."/>
        </authorList>
    </citation>
    <scope>NUCLEOTIDE SEQUENCE [LARGE SCALE GENOMIC DNA]</scope>
    <source>
        <strain evidence="2">DSM 8239</strain>
    </source>
</reference>
<dbReference type="RefSeq" id="WP_050739701.1">
    <property type="nucleotide sequence ID" value="NZ_LGYO01000016.1"/>
</dbReference>
<proteinExistence type="predicted"/>
<name>A0A0L6U1A9_9FIRM</name>
<dbReference type="OrthoDB" id="1778587at2"/>
<evidence type="ECO:0000313" key="2">
    <source>
        <dbReference type="Proteomes" id="UP000036873"/>
    </source>
</evidence>